<feature type="compositionally biased region" description="Basic and acidic residues" evidence="1">
    <location>
        <begin position="51"/>
        <end position="61"/>
    </location>
</feature>
<organism evidence="2">
    <name type="scientific">Sesamum latifolium</name>
    <dbReference type="NCBI Taxonomy" id="2727402"/>
    <lineage>
        <taxon>Eukaryota</taxon>
        <taxon>Viridiplantae</taxon>
        <taxon>Streptophyta</taxon>
        <taxon>Embryophyta</taxon>
        <taxon>Tracheophyta</taxon>
        <taxon>Spermatophyta</taxon>
        <taxon>Magnoliopsida</taxon>
        <taxon>eudicotyledons</taxon>
        <taxon>Gunneridae</taxon>
        <taxon>Pentapetalae</taxon>
        <taxon>asterids</taxon>
        <taxon>lamiids</taxon>
        <taxon>Lamiales</taxon>
        <taxon>Pedaliaceae</taxon>
        <taxon>Sesamum</taxon>
    </lineage>
</organism>
<feature type="compositionally biased region" description="Polar residues" evidence="1">
    <location>
        <begin position="62"/>
        <end position="80"/>
    </location>
</feature>
<evidence type="ECO:0000256" key="1">
    <source>
        <dbReference type="SAM" id="MobiDB-lite"/>
    </source>
</evidence>
<dbReference type="EMBL" id="JACGWN010000016">
    <property type="protein sequence ID" value="KAL0394481.1"/>
    <property type="molecule type" value="Genomic_DNA"/>
</dbReference>
<name>A0AAW2SSI8_9LAMI</name>
<reference evidence="2" key="1">
    <citation type="submission" date="2020-06" db="EMBL/GenBank/DDBJ databases">
        <authorList>
            <person name="Li T."/>
            <person name="Hu X."/>
            <person name="Zhang T."/>
            <person name="Song X."/>
            <person name="Zhang H."/>
            <person name="Dai N."/>
            <person name="Sheng W."/>
            <person name="Hou X."/>
            <person name="Wei L."/>
        </authorList>
    </citation>
    <scope>NUCLEOTIDE SEQUENCE</scope>
    <source>
        <strain evidence="2">KEN1</strain>
        <tissue evidence="2">Leaf</tissue>
    </source>
</reference>
<evidence type="ECO:0000313" key="2">
    <source>
        <dbReference type="EMBL" id="KAL0394481.1"/>
    </source>
</evidence>
<gene>
    <name evidence="2" type="ORF">Slati_4414300</name>
</gene>
<protein>
    <submittedName>
        <fullName evidence="2">Uncharacterized protein</fullName>
    </submittedName>
</protein>
<comment type="caution">
    <text evidence="2">The sequence shown here is derived from an EMBL/GenBank/DDBJ whole genome shotgun (WGS) entry which is preliminary data.</text>
</comment>
<reference evidence="2" key="2">
    <citation type="journal article" date="2024" name="Plant">
        <title>Genomic evolution and insights into agronomic trait innovations of Sesamum species.</title>
        <authorList>
            <person name="Miao H."/>
            <person name="Wang L."/>
            <person name="Qu L."/>
            <person name="Liu H."/>
            <person name="Sun Y."/>
            <person name="Le M."/>
            <person name="Wang Q."/>
            <person name="Wei S."/>
            <person name="Zheng Y."/>
            <person name="Lin W."/>
            <person name="Duan Y."/>
            <person name="Cao H."/>
            <person name="Xiong S."/>
            <person name="Wang X."/>
            <person name="Wei L."/>
            <person name="Li C."/>
            <person name="Ma Q."/>
            <person name="Ju M."/>
            <person name="Zhao R."/>
            <person name="Li G."/>
            <person name="Mu C."/>
            <person name="Tian Q."/>
            <person name="Mei H."/>
            <person name="Zhang T."/>
            <person name="Gao T."/>
            <person name="Zhang H."/>
        </authorList>
    </citation>
    <scope>NUCLEOTIDE SEQUENCE</scope>
    <source>
        <strain evidence="2">KEN1</strain>
    </source>
</reference>
<feature type="region of interest" description="Disordered" evidence="1">
    <location>
        <begin position="34"/>
        <end position="97"/>
    </location>
</feature>
<proteinExistence type="predicted"/>
<accession>A0AAW2SSI8</accession>
<sequence>MKVTRADLSDLQELAESFSQLGIVELVNVQTNEIAPALPPPEGSTRSNDPPTDHPMRESTDFHTNATPTFVATRFKQNPGRNPRRVPEHTPWARTML</sequence>
<dbReference type="AlphaFoldDB" id="A0AAW2SSI8"/>